<accession>A0A9P8TNP4</accession>
<keyword evidence="5" id="KW-0325">Glycoprotein</keyword>
<evidence type="ECO:0000256" key="3">
    <source>
        <dbReference type="ARBA" id="ARBA00022622"/>
    </source>
</evidence>
<evidence type="ECO:0000256" key="1">
    <source>
        <dbReference type="ARBA" id="ARBA00004589"/>
    </source>
</evidence>
<dbReference type="GO" id="GO:0031505">
    <property type="term" value="P:fungal-type cell wall organization"/>
    <property type="evidence" value="ECO:0007669"/>
    <property type="project" value="TreeGrafter"/>
</dbReference>
<keyword evidence="7" id="KW-0472">Membrane</keyword>
<comment type="similarity">
    <text evidence="2 7">Belongs to the glycosyl hydrolase 72 family.</text>
</comment>
<organism evidence="8 9">
    <name type="scientific">Wickerhamomyces pijperi</name>
    <name type="common">Yeast</name>
    <name type="synonym">Pichia pijperi</name>
    <dbReference type="NCBI Taxonomy" id="599730"/>
    <lineage>
        <taxon>Eukaryota</taxon>
        <taxon>Fungi</taxon>
        <taxon>Dikarya</taxon>
        <taxon>Ascomycota</taxon>
        <taxon>Saccharomycotina</taxon>
        <taxon>Saccharomycetes</taxon>
        <taxon>Phaffomycetales</taxon>
        <taxon>Wickerhamomycetaceae</taxon>
        <taxon>Wickerhamomyces</taxon>
    </lineage>
</organism>
<comment type="caution">
    <text evidence="8">The sequence shown here is derived from an EMBL/GenBank/DDBJ whole genome shotgun (WGS) entry which is preliminary data.</text>
</comment>
<dbReference type="EMBL" id="JAEUBG010002047">
    <property type="protein sequence ID" value="KAH3685399.1"/>
    <property type="molecule type" value="Genomic_DNA"/>
</dbReference>
<reference evidence="8" key="2">
    <citation type="submission" date="2021-01" db="EMBL/GenBank/DDBJ databases">
        <authorList>
            <person name="Schikora-Tamarit M.A."/>
        </authorList>
    </citation>
    <scope>NUCLEOTIDE SEQUENCE</scope>
    <source>
        <strain evidence="8">CBS2887</strain>
    </source>
</reference>
<protein>
    <recommendedName>
        <fullName evidence="7">1,3-beta-glucanosyltransferase</fullName>
        <ecNumber evidence="7">2.4.1.-</ecNumber>
    </recommendedName>
</protein>
<evidence type="ECO:0000256" key="4">
    <source>
        <dbReference type="ARBA" id="ARBA00022729"/>
    </source>
</evidence>
<feature type="chain" id="PRO_5040545178" description="1,3-beta-glucanosyltransferase" evidence="7">
    <location>
        <begin position="23"/>
        <end position="487"/>
    </location>
</feature>
<dbReference type="GO" id="GO:0071970">
    <property type="term" value="P:fungal-type cell wall (1-&gt;3)-beta-D-glucan biosynthetic process"/>
    <property type="evidence" value="ECO:0007669"/>
    <property type="project" value="TreeGrafter"/>
</dbReference>
<name>A0A9P8TNP4_WICPI</name>
<evidence type="ECO:0000256" key="6">
    <source>
        <dbReference type="ARBA" id="ARBA00023316"/>
    </source>
</evidence>
<sequence>MKLSTLLFSTLAAALIPLELKGKRFIRPSVDAQEDGEVFFIKGIDYQPGGSSAYDSSKGVDAFTDAEACWRDAYAFQQLGINTVRVYSLNPDLNHDECVTIFNNAGIYLLLDVNNGEYGANLNRADPQGTYNAYYMSHVFKFIDSFKNYPNVLGFFSGNEVINDDSNYAETVPKYIRAVQRDMKQYIAKNSNRTIPVGYSSADNTDLRRATLEYLQCNNNDDDSQSDFFGLNSYQWCSGISDWQSSGYDVLNSTLSNATIPLLFSEFGCNTKSPRTFDEISDGLFGGLAYTFSGGLVYEYSEEASNYGVVEINDDYSITYLTDFTNLQSQYKDASTPVLKSSQVTNDTKHTCDSSIITDIYSGFGADFDIPEQSNDTKWLIDNGASGAYIGSLIDDLSPRKSNYTVYDVSSNEVSSATVTFADVDKANTQTGVVSSTAAAATTTAAAVGTTATASTSAKTSSSKAAGVANVGISFTGALSLILALLI</sequence>
<dbReference type="PANTHER" id="PTHR31468">
    <property type="entry name" value="1,3-BETA-GLUCANOSYLTRANSFERASE GAS1"/>
    <property type="match status" value="1"/>
</dbReference>
<dbReference type="PANTHER" id="PTHR31468:SF4">
    <property type="entry name" value="1,3-BETA-GLUCANOSYLTRANSFERASE GAS3-RELATED"/>
    <property type="match status" value="1"/>
</dbReference>
<dbReference type="InterPro" id="IPR004886">
    <property type="entry name" value="Glucanosyltransferase"/>
</dbReference>
<keyword evidence="4 7" id="KW-0732">Signal</keyword>
<feature type="signal peptide" evidence="7">
    <location>
        <begin position="1"/>
        <end position="22"/>
    </location>
</feature>
<dbReference type="GO" id="GO:0098552">
    <property type="term" value="C:side of membrane"/>
    <property type="evidence" value="ECO:0007669"/>
    <property type="project" value="UniProtKB-KW"/>
</dbReference>
<gene>
    <name evidence="8" type="ORF">WICPIJ_003637</name>
</gene>
<keyword evidence="9" id="KW-1185">Reference proteome</keyword>
<dbReference type="EC" id="2.4.1.-" evidence="7"/>
<dbReference type="AlphaFoldDB" id="A0A9P8TNP4"/>
<dbReference type="Proteomes" id="UP000774326">
    <property type="component" value="Unassembled WGS sequence"/>
</dbReference>
<evidence type="ECO:0000256" key="2">
    <source>
        <dbReference type="ARBA" id="ARBA00007528"/>
    </source>
</evidence>
<evidence type="ECO:0000313" key="9">
    <source>
        <dbReference type="Proteomes" id="UP000774326"/>
    </source>
</evidence>
<dbReference type="Gene3D" id="3.20.20.80">
    <property type="entry name" value="Glycosidases"/>
    <property type="match status" value="1"/>
</dbReference>
<dbReference type="GO" id="GO:0016740">
    <property type="term" value="F:transferase activity"/>
    <property type="evidence" value="ECO:0007669"/>
    <property type="project" value="UniProtKB-KW"/>
</dbReference>
<keyword evidence="7" id="KW-0449">Lipoprotein</keyword>
<dbReference type="SUPFAM" id="SSF51445">
    <property type="entry name" value="(Trans)glycosidases"/>
    <property type="match status" value="1"/>
</dbReference>
<proteinExistence type="inferred from homology"/>
<evidence type="ECO:0000313" key="8">
    <source>
        <dbReference type="EMBL" id="KAH3685399.1"/>
    </source>
</evidence>
<dbReference type="OrthoDB" id="421038at2759"/>
<keyword evidence="6" id="KW-0961">Cell wall biogenesis/degradation</keyword>
<evidence type="ECO:0000256" key="5">
    <source>
        <dbReference type="ARBA" id="ARBA00023180"/>
    </source>
</evidence>
<dbReference type="GO" id="GO:0005886">
    <property type="term" value="C:plasma membrane"/>
    <property type="evidence" value="ECO:0007669"/>
    <property type="project" value="UniProtKB-SubCell"/>
</dbReference>
<reference evidence="8" key="1">
    <citation type="journal article" date="2021" name="Open Biol.">
        <title>Shared evolutionary footprints suggest mitochondrial oxidative damage underlies multiple complex I losses in fungi.</title>
        <authorList>
            <person name="Schikora-Tamarit M.A."/>
            <person name="Marcet-Houben M."/>
            <person name="Nosek J."/>
            <person name="Gabaldon T."/>
        </authorList>
    </citation>
    <scope>NUCLEOTIDE SEQUENCE</scope>
    <source>
        <strain evidence="8">CBS2887</strain>
    </source>
</reference>
<keyword evidence="7" id="KW-0808">Transferase</keyword>
<dbReference type="InterPro" id="IPR017853">
    <property type="entry name" value="GH"/>
</dbReference>
<dbReference type="Pfam" id="PF03198">
    <property type="entry name" value="Glyco_hydro_72"/>
    <property type="match status" value="1"/>
</dbReference>
<evidence type="ECO:0000256" key="7">
    <source>
        <dbReference type="RuleBase" id="RU361209"/>
    </source>
</evidence>
<comment type="function">
    <text evidence="7">Splits internally a 1,3-beta-glucan molecule and transfers the newly generated reducing end (the donor) to the non-reducing end of another 1,3-beta-glucan molecule (the acceptor) forming a 1,3-beta linkage, resulting in the elongation of 1,3-beta-glucan chains in the cell wall.</text>
</comment>
<keyword evidence="3 7" id="KW-0336">GPI-anchor</keyword>
<comment type="subcellular location">
    <subcellularLocation>
        <location evidence="7">Cell membrane</location>
        <topology evidence="7">Lipid-anchor</topology>
        <topology evidence="7">GPI-anchor</topology>
    </subcellularLocation>
    <subcellularLocation>
        <location evidence="1">Membrane</location>
        <topology evidence="1">Lipid-anchor</topology>
        <topology evidence="1">GPI-anchor</topology>
    </subcellularLocation>
</comment>